<sequence length="410" mass="41822">MVTPAKPNARRLVGAGVLFAALGAIGPASALPASASTTPMVWGNAQAWVADGDVVTGYSTAVSFGGETEASDTADDLFGPMAAYMEIDGESHTLVDDEGARAAATVDTATFRMGVADLAAHGMVDVPPGVELDEPSEEPREEPSPEDSTPLQDDPSSDATGEERVPGGAEEEGGQPPESEKSPEAPGDRPGEAPEPSPSEEDEVVVLDETNSDTVAADDNAVEFTLADVATTAGSGYAGSTEASFEHGDLTAFGVPVGPVGTDGVVVEDVLELFDEKGDVALSVPVSVRFVANETTFEDEDADWDGKGIRSWMTAWVQVGDPEEEQGFAVDFADSWALGSTYAASAPPVPGDKGEAAGEDTAARPDNRLATTGSSLAGLITAAVVAVGGGAAATFLARKRTTAMDDQIGD</sequence>
<keyword evidence="2" id="KW-0812">Transmembrane</keyword>
<keyword evidence="5" id="KW-1185">Reference proteome</keyword>
<feature type="transmembrane region" description="Helical" evidence="2">
    <location>
        <begin position="376"/>
        <end position="397"/>
    </location>
</feature>
<name>A0ABU7KB06_9ACTN</name>
<proteinExistence type="predicted"/>
<protein>
    <recommendedName>
        <fullName evidence="6">Htaa domain-containing protein</fullName>
    </recommendedName>
</protein>
<keyword evidence="2" id="KW-1133">Transmembrane helix</keyword>
<feature type="region of interest" description="Disordered" evidence="1">
    <location>
        <begin position="343"/>
        <end position="369"/>
    </location>
</feature>
<keyword evidence="3" id="KW-0732">Signal</keyword>
<evidence type="ECO:0000256" key="2">
    <source>
        <dbReference type="SAM" id="Phobius"/>
    </source>
</evidence>
<comment type="caution">
    <text evidence="4">The sequence shown here is derived from an EMBL/GenBank/DDBJ whole genome shotgun (WGS) entry which is preliminary data.</text>
</comment>
<feature type="compositionally biased region" description="Basic and acidic residues" evidence="1">
    <location>
        <begin position="352"/>
        <end position="367"/>
    </location>
</feature>
<evidence type="ECO:0000256" key="1">
    <source>
        <dbReference type="SAM" id="MobiDB-lite"/>
    </source>
</evidence>
<evidence type="ECO:0008006" key="6">
    <source>
        <dbReference type="Google" id="ProtNLM"/>
    </source>
</evidence>
<feature type="chain" id="PRO_5046041281" description="Htaa domain-containing protein" evidence="3">
    <location>
        <begin position="31"/>
        <end position="410"/>
    </location>
</feature>
<dbReference type="EMBL" id="JAUZMY010000019">
    <property type="protein sequence ID" value="MEE2039425.1"/>
    <property type="molecule type" value="Genomic_DNA"/>
</dbReference>
<organism evidence="4 5">
    <name type="scientific">Nocardiopsis codii</name>
    <dbReference type="NCBI Taxonomy" id="3065942"/>
    <lineage>
        <taxon>Bacteria</taxon>
        <taxon>Bacillati</taxon>
        <taxon>Actinomycetota</taxon>
        <taxon>Actinomycetes</taxon>
        <taxon>Streptosporangiales</taxon>
        <taxon>Nocardiopsidaceae</taxon>
        <taxon>Nocardiopsis</taxon>
    </lineage>
</organism>
<dbReference type="Proteomes" id="UP001356095">
    <property type="component" value="Unassembled WGS sequence"/>
</dbReference>
<feature type="compositionally biased region" description="Basic and acidic residues" evidence="1">
    <location>
        <begin position="178"/>
        <end position="192"/>
    </location>
</feature>
<accession>A0ABU7KB06</accession>
<gene>
    <name evidence="4" type="ORF">Q8791_19585</name>
</gene>
<evidence type="ECO:0000313" key="5">
    <source>
        <dbReference type="Proteomes" id="UP001356095"/>
    </source>
</evidence>
<keyword evidence="2" id="KW-0472">Membrane</keyword>
<evidence type="ECO:0000256" key="3">
    <source>
        <dbReference type="SAM" id="SignalP"/>
    </source>
</evidence>
<evidence type="ECO:0000313" key="4">
    <source>
        <dbReference type="EMBL" id="MEE2039425.1"/>
    </source>
</evidence>
<feature type="signal peptide" evidence="3">
    <location>
        <begin position="1"/>
        <end position="30"/>
    </location>
</feature>
<reference evidence="4 5" key="1">
    <citation type="submission" date="2023-08" db="EMBL/GenBank/DDBJ databases">
        <authorList>
            <person name="Girao M."/>
            <person name="Carvalho M.F."/>
        </authorList>
    </citation>
    <scope>NUCLEOTIDE SEQUENCE [LARGE SCALE GENOMIC DNA]</scope>
    <source>
        <strain evidence="4 5">CT-R113</strain>
    </source>
</reference>
<feature type="region of interest" description="Disordered" evidence="1">
    <location>
        <begin position="125"/>
        <end position="203"/>
    </location>
</feature>